<protein>
    <recommendedName>
        <fullName evidence="8">tRNA-2-methylthio-N(6)-dimethylallyladenosine synthase</fullName>
        <ecNumber evidence="8">2.8.4.3</ecNumber>
    </recommendedName>
</protein>
<evidence type="ECO:0000256" key="5">
    <source>
        <dbReference type="ARBA" id="ARBA00022723"/>
    </source>
</evidence>
<evidence type="ECO:0000256" key="7">
    <source>
        <dbReference type="ARBA" id="ARBA00023014"/>
    </source>
</evidence>
<dbReference type="PROSITE" id="PS51918">
    <property type="entry name" value="RADICAL_SAM"/>
    <property type="match status" value="1"/>
</dbReference>
<dbReference type="GO" id="GO:0035597">
    <property type="term" value="F:tRNA-2-methylthio-N(6)-dimethylallyladenosine(37) synthase activity"/>
    <property type="evidence" value="ECO:0007669"/>
    <property type="project" value="UniProtKB-EC"/>
</dbReference>
<keyword evidence="5" id="KW-0479">Metal-binding</keyword>
<feature type="domain" description="Radical SAM core" evidence="10">
    <location>
        <begin position="1"/>
        <end position="179"/>
    </location>
</feature>
<dbReference type="GO" id="GO:0005829">
    <property type="term" value="C:cytosol"/>
    <property type="evidence" value="ECO:0007669"/>
    <property type="project" value="TreeGrafter"/>
</dbReference>
<dbReference type="InterPro" id="IPR023404">
    <property type="entry name" value="rSAM_horseshoe"/>
</dbReference>
<keyword evidence="7" id="KW-0411">Iron-sulfur</keyword>
<dbReference type="PANTHER" id="PTHR43020:SF2">
    <property type="entry name" value="MITOCHONDRIAL TRNA METHYLTHIOTRANSFERASE CDK5RAP1"/>
    <property type="match status" value="1"/>
</dbReference>
<dbReference type="Pfam" id="PF04055">
    <property type="entry name" value="Radical_SAM"/>
    <property type="match status" value="1"/>
</dbReference>
<keyword evidence="12" id="KW-1185">Reference proteome</keyword>
<proteinExistence type="predicted"/>
<keyword evidence="2" id="KW-0004">4Fe-4S</keyword>
<dbReference type="AlphaFoldDB" id="A0A3S3RCA9"/>
<evidence type="ECO:0000256" key="3">
    <source>
        <dbReference type="ARBA" id="ARBA00022679"/>
    </source>
</evidence>
<keyword evidence="4" id="KW-0949">S-adenosyl-L-methionine</keyword>
<dbReference type="GO" id="GO:0046872">
    <property type="term" value="F:metal ion binding"/>
    <property type="evidence" value="ECO:0007669"/>
    <property type="project" value="UniProtKB-KW"/>
</dbReference>
<keyword evidence="6" id="KW-0408">Iron</keyword>
<evidence type="ECO:0000256" key="8">
    <source>
        <dbReference type="ARBA" id="ARBA00033765"/>
    </source>
</evidence>
<dbReference type="InterPro" id="IPR006638">
    <property type="entry name" value="Elp3/MiaA/NifB-like_rSAM"/>
</dbReference>
<organism evidence="11 12">
    <name type="scientific">Candidatus Electrothrix communis</name>
    <dbReference type="NCBI Taxonomy" id="1859133"/>
    <lineage>
        <taxon>Bacteria</taxon>
        <taxon>Pseudomonadati</taxon>
        <taxon>Thermodesulfobacteriota</taxon>
        <taxon>Desulfobulbia</taxon>
        <taxon>Desulfobulbales</taxon>
        <taxon>Desulfobulbaceae</taxon>
        <taxon>Candidatus Electrothrix</taxon>
    </lineage>
</organism>
<evidence type="ECO:0000313" key="12">
    <source>
        <dbReference type="Proteomes" id="UP000288086"/>
    </source>
</evidence>
<sequence>MVTGINVGKYGLDLTEGEDIYSLLETLCRRFPAIRIRLSSVEPAEVNERLLELMTGFANFMPHLHIPLQSGDDGVLTRMQRKYTTETFAEVVERVRTVLPHAAIGCDILAGFPGEDEQAAENSFSFLAQLPITYLHIFPYSLRPGTAAAKFADQVPGPVKDARVARLRELDVQKKVTFYQQHCGTEQRVLLEGGDEQAGLFKGFSGNYIPVRCKGDARLVGSSAGTVVSVQLKEVRGETVFGEIISS</sequence>
<dbReference type="Proteomes" id="UP000288086">
    <property type="component" value="Unassembled WGS sequence"/>
</dbReference>
<dbReference type="Gene3D" id="3.80.30.20">
    <property type="entry name" value="tm_1862 like domain"/>
    <property type="match status" value="1"/>
</dbReference>
<keyword evidence="3 11" id="KW-0808">Transferase</keyword>
<dbReference type="InterPro" id="IPR002792">
    <property type="entry name" value="TRAM_dom"/>
</dbReference>
<evidence type="ECO:0000256" key="6">
    <source>
        <dbReference type="ARBA" id="ARBA00023004"/>
    </source>
</evidence>
<reference evidence="11 12" key="1">
    <citation type="submission" date="2017-01" db="EMBL/GenBank/DDBJ databases">
        <title>The cable genome- insights into the physiology and evolution of filamentous bacteria capable of sulfide oxidation via long distance electron transfer.</title>
        <authorList>
            <person name="Schreiber L."/>
            <person name="Bjerg J.T."/>
            <person name="Boggild A."/>
            <person name="Van De Vossenberg J."/>
            <person name="Meysman F."/>
            <person name="Nielsen L.P."/>
            <person name="Schramm A."/>
            <person name="Kjeldsen K.U."/>
        </authorList>
    </citation>
    <scope>NUCLEOTIDE SEQUENCE [LARGE SCALE GENOMIC DNA]</scope>
    <source>
        <strain evidence="11">A1</strain>
    </source>
</reference>
<dbReference type="InterPro" id="IPR058240">
    <property type="entry name" value="rSAM_sf"/>
</dbReference>
<dbReference type="PANTHER" id="PTHR43020">
    <property type="entry name" value="CDK5 REGULATORY SUBUNIT-ASSOCIATED PROTEIN 1"/>
    <property type="match status" value="1"/>
</dbReference>
<evidence type="ECO:0000313" key="11">
    <source>
        <dbReference type="EMBL" id="RWX49328.1"/>
    </source>
</evidence>
<evidence type="ECO:0000256" key="1">
    <source>
        <dbReference type="ARBA" id="ARBA00003234"/>
    </source>
</evidence>
<comment type="function">
    <text evidence="1">Catalyzes the methylthiolation of N6-(dimethylallyl)adenosine (i(6)A), leading to the formation of 2-methylthio-N6-(dimethylallyl)adenosine (ms(2)i(6)A) at position 37 in tRNAs that read codons beginning with uridine.</text>
</comment>
<accession>A0A3S3RCA9</accession>
<feature type="domain" description="TRAM" evidence="9">
    <location>
        <begin position="180"/>
        <end position="246"/>
    </location>
</feature>
<evidence type="ECO:0000256" key="4">
    <source>
        <dbReference type="ARBA" id="ARBA00022691"/>
    </source>
</evidence>
<name>A0A3S3RCA9_9BACT</name>
<gene>
    <name evidence="11" type="ORF">VT98_10603</name>
</gene>
<dbReference type="EMBL" id="MTKP01000060">
    <property type="protein sequence ID" value="RWX49328.1"/>
    <property type="molecule type" value="Genomic_DNA"/>
</dbReference>
<comment type="caution">
    <text evidence="11">The sequence shown here is derived from an EMBL/GenBank/DDBJ whole genome shotgun (WGS) entry which is preliminary data.</text>
</comment>
<evidence type="ECO:0000259" key="10">
    <source>
        <dbReference type="PROSITE" id="PS51918"/>
    </source>
</evidence>
<dbReference type="InterPro" id="IPR007197">
    <property type="entry name" value="rSAM"/>
</dbReference>
<dbReference type="GO" id="GO:0051539">
    <property type="term" value="F:4 iron, 4 sulfur cluster binding"/>
    <property type="evidence" value="ECO:0007669"/>
    <property type="project" value="UniProtKB-KW"/>
</dbReference>
<dbReference type="EC" id="2.8.4.3" evidence="8"/>
<dbReference type="SMART" id="SM00729">
    <property type="entry name" value="Elp3"/>
    <property type="match status" value="1"/>
</dbReference>
<dbReference type="PROSITE" id="PS50926">
    <property type="entry name" value="TRAM"/>
    <property type="match status" value="1"/>
</dbReference>
<evidence type="ECO:0000256" key="2">
    <source>
        <dbReference type="ARBA" id="ARBA00022485"/>
    </source>
</evidence>
<dbReference type="SUPFAM" id="SSF102114">
    <property type="entry name" value="Radical SAM enzymes"/>
    <property type="match status" value="1"/>
</dbReference>
<evidence type="ECO:0000259" key="9">
    <source>
        <dbReference type="PROSITE" id="PS50926"/>
    </source>
</evidence>